<name>E0S3X5_BUTPB</name>
<sequence>MNTVSRKAAKQTQNTNLVWIGAALFIAASVAELVLKRMYPYAVAYKQEPVYRYMLILIGVWWTGLILICAGGITYIGPRLLTRIKTKIRRKFKKKRKL</sequence>
<keyword evidence="1" id="KW-0812">Transmembrane</keyword>
<geneLocation type="plasmid" evidence="2 3">
    <name>pCY360</name>
</geneLocation>
<protein>
    <submittedName>
        <fullName evidence="2">Uncharacterized protein</fullName>
    </submittedName>
</protein>
<evidence type="ECO:0000313" key="3">
    <source>
        <dbReference type="Proteomes" id="UP000001299"/>
    </source>
</evidence>
<dbReference type="EMBL" id="CP001812">
    <property type="protein sequence ID" value="ADL36107.1"/>
    <property type="molecule type" value="Genomic_DNA"/>
</dbReference>
<feature type="transmembrane region" description="Helical" evidence="1">
    <location>
        <begin position="16"/>
        <end position="35"/>
    </location>
</feature>
<dbReference type="KEGG" id="bpb:bpr_II169"/>
<gene>
    <name evidence="2" type="ordered locus">bpr_II169</name>
</gene>
<dbReference type="AlphaFoldDB" id="E0S3X5"/>
<keyword evidence="1" id="KW-0472">Membrane</keyword>
<dbReference type="Proteomes" id="UP000001299">
    <property type="component" value="Plasmid pCY360"/>
</dbReference>
<keyword evidence="1" id="KW-1133">Transmembrane helix</keyword>
<evidence type="ECO:0000313" key="2">
    <source>
        <dbReference type="EMBL" id="ADL36107.1"/>
    </source>
</evidence>
<evidence type="ECO:0000256" key="1">
    <source>
        <dbReference type="SAM" id="Phobius"/>
    </source>
</evidence>
<feature type="transmembrane region" description="Helical" evidence="1">
    <location>
        <begin position="55"/>
        <end position="81"/>
    </location>
</feature>
<reference evidence="2 3" key="1">
    <citation type="journal article" date="2010" name="PLoS ONE">
        <title>The glycobiome of the rumen bacterium Butyrivibrio proteoclasticus B316(T) highlights adaptation to a polysaccharide-rich environment.</title>
        <authorList>
            <person name="Kelly W.J."/>
            <person name="Leahy S.C."/>
            <person name="Altermann E."/>
            <person name="Yeoman C.J."/>
            <person name="Dunne J.C."/>
            <person name="Kong Z."/>
            <person name="Pacheco D.M."/>
            <person name="Li D."/>
            <person name="Noel S.J."/>
            <person name="Moon C.D."/>
            <person name="Cookson A.L."/>
            <person name="Attwood G.T."/>
        </authorList>
    </citation>
    <scope>NUCLEOTIDE SEQUENCE [LARGE SCALE GENOMIC DNA]</scope>
    <source>
        <strain evidence="3">ATCC 51982 / DSM 14932 / B316</strain>
        <plasmid evidence="3">Plasmid pCY360</plasmid>
    </source>
</reference>
<proteinExistence type="predicted"/>
<keyword evidence="2" id="KW-0614">Plasmid</keyword>
<dbReference type="HOGENOM" id="CLU_2328475_0_0_9"/>
<accession>E0S3X5</accession>
<keyword evidence="3" id="KW-1185">Reference proteome</keyword>
<organism evidence="2 3">
    <name type="scientific">Butyrivibrio proteoclasticus (strain ATCC 51982 / DSM 14932 / B316)</name>
    <name type="common">Clostridium proteoclasticum</name>
    <dbReference type="NCBI Taxonomy" id="515622"/>
    <lineage>
        <taxon>Bacteria</taxon>
        <taxon>Bacillati</taxon>
        <taxon>Bacillota</taxon>
        <taxon>Clostridia</taxon>
        <taxon>Lachnospirales</taxon>
        <taxon>Lachnospiraceae</taxon>
        <taxon>Butyrivibrio</taxon>
    </lineage>
</organism>